<dbReference type="AlphaFoldDB" id="A0A0F9E230"/>
<dbReference type="SUPFAM" id="SSF53335">
    <property type="entry name" value="S-adenosyl-L-methionine-dependent methyltransferases"/>
    <property type="match status" value="1"/>
</dbReference>
<dbReference type="InterPro" id="IPR002052">
    <property type="entry name" value="DNA_methylase_N6_adenine_CS"/>
</dbReference>
<name>A0A0F9E230_9ZZZZ</name>
<dbReference type="PROSITE" id="PS00092">
    <property type="entry name" value="N6_MTASE"/>
    <property type="match status" value="1"/>
</dbReference>
<comment type="caution">
    <text evidence="1">The sequence shown here is derived from an EMBL/GenBank/DDBJ whole genome shotgun (WGS) entry which is preliminary data.</text>
</comment>
<evidence type="ECO:0008006" key="2">
    <source>
        <dbReference type="Google" id="ProtNLM"/>
    </source>
</evidence>
<sequence>MSMFIKEFSWIKRRSIIPRRGKCSIFSDMHAYVVAKRSSARDLHVRRSTIEIPIKRKVDFIFLDPPFFNMVNKIGKYKDLNDFYNQIDKIIKNSIIHLKNNGYIAVIMGNLTTKQNTCISHECYNILKNNELKFINHISVPHPTGQYNEAQVAMYKKRKQIIAINNDLYIFQKIKIGK</sequence>
<organism evidence="1">
    <name type="scientific">marine sediment metagenome</name>
    <dbReference type="NCBI Taxonomy" id="412755"/>
    <lineage>
        <taxon>unclassified sequences</taxon>
        <taxon>metagenomes</taxon>
        <taxon>ecological metagenomes</taxon>
    </lineage>
</organism>
<accession>A0A0F9E230</accession>
<dbReference type="GO" id="GO:0008168">
    <property type="term" value="F:methyltransferase activity"/>
    <property type="evidence" value="ECO:0007669"/>
    <property type="project" value="InterPro"/>
</dbReference>
<dbReference type="GO" id="GO:0032259">
    <property type="term" value="P:methylation"/>
    <property type="evidence" value="ECO:0007669"/>
    <property type="project" value="InterPro"/>
</dbReference>
<proteinExistence type="predicted"/>
<dbReference type="GO" id="GO:0003676">
    <property type="term" value="F:nucleic acid binding"/>
    <property type="evidence" value="ECO:0007669"/>
    <property type="project" value="InterPro"/>
</dbReference>
<dbReference type="InterPro" id="IPR029063">
    <property type="entry name" value="SAM-dependent_MTases_sf"/>
</dbReference>
<evidence type="ECO:0000313" key="1">
    <source>
        <dbReference type="EMBL" id="KKL68073.1"/>
    </source>
</evidence>
<protein>
    <recommendedName>
        <fullName evidence="2">DNA methylase N-4/N-6 domain-containing protein</fullName>
    </recommendedName>
</protein>
<reference evidence="1" key="1">
    <citation type="journal article" date="2015" name="Nature">
        <title>Complex archaea that bridge the gap between prokaryotes and eukaryotes.</title>
        <authorList>
            <person name="Spang A."/>
            <person name="Saw J.H."/>
            <person name="Jorgensen S.L."/>
            <person name="Zaremba-Niedzwiedzka K."/>
            <person name="Martijn J."/>
            <person name="Lind A.E."/>
            <person name="van Eijk R."/>
            <person name="Schleper C."/>
            <person name="Guy L."/>
            <person name="Ettema T.J."/>
        </authorList>
    </citation>
    <scope>NUCLEOTIDE SEQUENCE</scope>
</reference>
<gene>
    <name evidence="1" type="ORF">LCGC14_2128610</name>
</gene>
<dbReference type="Gene3D" id="3.40.50.150">
    <property type="entry name" value="Vaccinia Virus protein VP39"/>
    <property type="match status" value="1"/>
</dbReference>
<dbReference type="EMBL" id="LAZR01026649">
    <property type="protein sequence ID" value="KKL68073.1"/>
    <property type="molecule type" value="Genomic_DNA"/>
</dbReference>